<dbReference type="EMBL" id="JAPDMQ010000766">
    <property type="protein sequence ID" value="KAK0520659.1"/>
    <property type="molecule type" value="Genomic_DNA"/>
</dbReference>
<comment type="caution">
    <text evidence="3">The sequence shown here is derived from an EMBL/GenBank/DDBJ whole genome shotgun (WGS) entry which is preliminary data.</text>
</comment>
<organism evidence="3 4">
    <name type="scientific">Tilletia horrida</name>
    <dbReference type="NCBI Taxonomy" id="155126"/>
    <lineage>
        <taxon>Eukaryota</taxon>
        <taxon>Fungi</taxon>
        <taxon>Dikarya</taxon>
        <taxon>Basidiomycota</taxon>
        <taxon>Ustilaginomycotina</taxon>
        <taxon>Exobasidiomycetes</taxon>
        <taxon>Tilletiales</taxon>
        <taxon>Tilletiaceae</taxon>
        <taxon>Tilletia</taxon>
    </lineage>
</organism>
<feature type="domain" description="Asl1-like glycosyl hydrolase catalytic" evidence="2">
    <location>
        <begin position="35"/>
        <end position="269"/>
    </location>
</feature>
<evidence type="ECO:0000259" key="2">
    <source>
        <dbReference type="Pfam" id="PF11790"/>
    </source>
</evidence>
<dbReference type="PANTHER" id="PTHR34154:SF3">
    <property type="entry name" value="ALKALI-SENSITIVE LINKAGE PROTEIN 1"/>
    <property type="match status" value="1"/>
</dbReference>
<dbReference type="InterPro" id="IPR017853">
    <property type="entry name" value="GH"/>
</dbReference>
<keyword evidence="4" id="KW-1185">Reference proteome</keyword>
<dbReference type="Proteomes" id="UP001176521">
    <property type="component" value="Unassembled WGS sequence"/>
</dbReference>
<feature type="chain" id="PRO_5042971606" description="Asl1-like glycosyl hydrolase catalytic domain-containing protein" evidence="1">
    <location>
        <begin position="25"/>
        <end position="291"/>
    </location>
</feature>
<keyword evidence="1" id="KW-0732">Signal</keyword>
<accession>A0AAN6G4G2</accession>
<dbReference type="Pfam" id="PF11790">
    <property type="entry name" value="Glyco_hydro_cc"/>
    <property type="match status" value="1"/>
</dbReference>
<dbReference type="Gene3D" id="3.20.20.80">
    <property type="entry name" value="Glycosidases"/>
    <property type="match status" value="1"/>
</dbReference>
<evidence type="ECO:0000313" key="3">
    <source>
        <dbReference type="EMBL" id="KAK0520659.1"/>
    </source>
</evidence>
<dbReference type="GO" id="GO:0071966">
    <property type="term" value="P:fungal-type cell wall polysaccharide metabolic process"/>
    <property type="evidence" value="ECO:0007669"/>
    <property type="project" value="TreeGrafter"/>
</dbReference>
<sequence>MLFGKVFAPFAASVALIAALPAAALERGIPWPGQTGNQWTGSVNGDQIGWYHHYDQLPVQGFYDLEYVPMYYSQNLYAQWQTVKNFLSSGAYRPANILAFNEPDQPSQANMSPQQAAQQWNQELRPYQQQGIAISSPQISYSQDWLGQFMSILQNQYGASPDFIALHFYGTADQNGLNGLRSYVEAIHNAYGKDIWLTELGVQAANNPSEQQVDSWLHQSLEYLQGTGFVKRVAWFGAFAQNQNPDNYVSNYNAYYSSADDGSLTELGNDWCHNPNLRRRNLPRGLRRQEN</sequence>
<evidence type="ECO:0000256" key="1">
    <source>
        <dbReference type="SAM" id="SignalP"/>
    </source>
</evidence>
<dbReference type="InterPro" id="IPR053183">
    <property type="entry name" value="ASL1"/>
</dbReference>
<dbReference type="PANTHER" id="PTHR34154">
    <property type="entry name" value="ALKALI-SENSITIVE LINKAGE PROTEIN 1"/>
    <property type="match status" value="1"/>
</dbReference>
<protein>
    <recommendedName>
        <fullName evidence="2">Asl1-like glycosyl hydrolase catalytic domain-containing protein</fullName>
    </recommendedName>
</protein>
<proteinExistence type="predicted"/>
<name>A0AAN6G4G2_9BASI</name>
<feature type="signal peptide" evidence="1">
    <location>
        <begin position="1"/>
        <end position="24"/>
    </location>
</feature>
<evidence type="ECO:0000313" key="4">
    <source>
        <dbReference type="Proteomes" id="UP001176521"/>
    </source>
</evidence>
<dbReference type="InterPro" id="IPR024655">
    <property type="entry name" value="Asl1_glyco_hydro_catalytic"/>
</dbReference>
<dbReference type="GO" id="GO:0009277">
    <property type="term" value="C:fungal-type cell wall"/>
    <property type="evidence" value="ECO:0007669"/>
    <property type="project" value="TreeGrafter"/>
</dbReference>
<reference evidence="3" key="1">
    <citation type="journal article" date="2023" name="PhytoFront">
        <title>Draft Genome Resources of Seven Strains of Tilletia horrida, Causal Agent of Kernel Smut of Rice.</title>
        <authorList>
            <person name="Khanal S."/>
            <person name="Antony Babu S."/>
            <person name="Zhou X.G."/>
        </authorList>
    </citation>
    <scope>NUCLEOTIDE SEQUENCE</scope>
    <source>
        <strain evidence="3">TX3</strain>
    </source>
</reference>
<dbReference type="SUPFAM" id="SSF51445">
    <property type="entry name" value="(Trans)glycosidases"/>
    <property type="match status" value="1"/>
</dbReference>
<dbReference type="AlphaFoldDB" id="A0AAN6G4G2"/>
<gene>
    <name evidence="3" type="ORF">OC842_007029</name>
</gene>